<dbReference type="GO" id="GO:0006865">
    <property type="term" value="P:amino acid transport"/>
    <property type="evidence" value="ECO:0007669"/>
    <property type="project" value="InterPro"/>
</dbReference>
<evidence type="ECO:0000256" key="3">
    <source>
        <dbReference type="ARBA" id="ARBA00022692"/>
    </source>
</evidence>
<name>A0A6A9QRI4_SULME</name>
<comment type="caution">
    <text evidence="7">The sequence shown here is derived from an EMBL/GenBank/DDBJ whole genome shotgun (WGS) entry which is preliminary data.</text>
</comment>
<evidence type="ECO:0000256" key="1">
    <source>
        <dbReference type="ARBA" id="ARBA00004651"/>
    </source>
</evidence>
<evidence type="ECO:0000313" key="8">
    <source>
        <dbReference type="Proteomes" id="UP000470772"/>
    </source>
</evidence>
<keyword evidence="4 6" id="KW-1133">Transmembrane helix</keyword>
<evidence type="ECO:0000313" key="7">
    <source>
        <dbReference type="EMBL" id="MUN28423.1"/>
    </source>
</evidence>
<proteinExistence type="predicted"/>
<dbReference type="Proteomes" id="UP000470772">
    <property type="component" value="Unassembled WGS sequence"/>
</dbReference>
<dbReference type="GO" id="GO:0005886">
    <property type="term" value="C:plasma membrane"/>
    <property type="evidence" value="ECO:0007669"/>
    <property type="project" value="UniProtKB-SubCell"/>
</dbReference>
<evidence type="ECO:0000256" key="5">
    <source>
        <dbReference type="ARBA" id="ARBA00023136"/>
    </source>
</evidence>
<feature type="transmembrane region" description="Helical" evidence="6">
    <location>
        <begin position="42"/>
        <end position="60"/>
    </location>
</feature>
<dbReference type="Pfam" id="PF01810">
    <property type="entry name" value="LysE"/>
    <property type="match status" value="1"/>
</dbReference>
<keyword evidence="8" id="KW-1185">Reference proteome</keyword>
<feature type="transmembrane region" description="Helical" evidence="6">
    <location>
        <begin position="67"/>
        <end position="88"/>
    </location>
</feature>
<keyword evidence="3 6" id="KW-0812">Transmembrane</keyword>
<evidence type="ECO:0000256" key="2">
    <source>
        <dbReference type="ARBA" id="ARBA00022475"/>
    </source>
</evidence>
<protein>
    <submittedName>
        <fullName evidence="7">LysE family translocator</fullName>
    </submittedName>
</protein>
<organism evidence="7 8">
    <name type="scientific">Sulfuracidifex metallicus DSM 6482 = JCM 9184</name>
    <dbReference type="NCBI Taxonomy" id="523847"/>
    <lineage>
        <taxon>Archaea</taxon>
        <taxon>Thermoproteota</taxon>
        <taxon>Thermoprotei</taxon>
        <taxon>Sulfolobales</taxon>
        <taxon>Sulfolobaceae</taxon>
        <taxon>Sulfuracidifex</taxon>
    </lineage>
</organism>
<reference evidence="7 8" key="1">
    <citation type="submission" date="2019-10" db="EMBL/GenBank/DDBJ databases">
        <title>Sequencing and Assembly of Multiple Reported Metal-Biooxidizing Members of the Extremely Thermoacidophilic Archaeal Family Sulfolobaceae.</title>
        <authorList>
            <person name="Counts J.A."/>
            <person name="Kelly R.M."/>
        </authorList>
    </citation>
    <scope>NUCLEOTIDE SEQUENCE [LARGE SCALE GENOMIC DNA]</scope>
    <source>
        <strain evidence="7 8">DSM 6482</strain>
    </source>
</reference>
<keyword evidence="2" id="KW-1003">Cell membrane</keyword>
<comment type="subcellular location">
    <subcellularLocation>
        <location evidence="1">Cell membrane</location>
        <topology evidence="1">Multi-pass membrane protein</topology>
    </subcellularLocation>
</comment>
<gene>
    <name evidence="7" type="ORF">GC250_02830</name>
</gene>
<keyword evidence="5 6" id="KW-0472">Membrane</keyword>
<dbReference type="PANTHER" id="PTHR38825:SF2">
    <property type="entry name" value="LYSINE TRANSPORTER LYSE"/>
    <property type="match status" value="1"/>
</dbReference>
<accession>A0A6A9QRI4</accession>
<feature type="transmembrane region" description="Helical" evidence="6">
    <location>
        <begin position="115"/>
        <end position="145"/>
    </location>
</feature>
<dbReference type="InterPro" id="IPR001123">
    <property type="entry name" value="LeuE-type"/>
</dbReference>
<dbReference type="RefSeq" id="WP_054838037.1">
    <property type="nucleotide sequence ID" value="NZ_BBBY01000004.1"/>
</dbReference>
<feature type="transmembrane region" description="Helical" evidence="6">
    <location>
        <begin position="165"/>
        <end position="183"/>
    </location>
</feature>
<evidence type="ECO:0000256" key="6">
    <source>
        <dbReference type="SAM" id="Phobius"/>
    </source>
</evidence>
<dbReference type="AlphaFoldDB" id="A0A6A9QRI4"/>
<dbReference type="OrthoDB" id="121309at2157"/>
<evidence type="ECO:0000256" key="4">
    <source>
        <dbReference type="ARBA" id="ARBA00022989"/>
    </source>
</evidence>
<dbReference type="PANTHER" id="PTHR38825">
    <property type="entry name" value="LYSINE EXPORTER PROTEIN (LYSE/YGGA)"/>
    <property type="match status" value="1"/>
</dbReference>
<dbReference type="EMBL" id="WGGD01000005">
    <property type="protein sequence ID" value="MUN28423.1"/>
    <property type="molecule type" value="Genomic_DNA"/>
</dbReference>
<sequence>MYGLLYLPVGVILGLSIAAPPGPMNALIANSSLKSPLHGTSVGAGAMTADFIFFLITFFIKGIIPKPVLIALYLIGGGYMLYLSYGVLKSTMVPTSKKGNYFIGLSVGITNPFQILWWLTVGIFMLTQFSLLIAPGFFLGILIWILTFPRLVNYLGYRYSKYIKIASFLVIFVFALFIIYSGLTQVF</sequence>